<evidence type="ECO:0000256" key="8">
    <source>
        <dbReference type="ARBA" id="ARBA00022989"/>
    </source>
</evidence>
<dbReference type="EC" id="2.7.13.3" evidence="3"/>
<keyword evidence="10 11" id="KW-0472">Membrane</keyword>
<evidence type="ECO:0000313" key="14">
    <source>
        <dbReference type="EMBL" id="QDT33210.1"/>
    </source>
</evidence>
<feature type="domain" description="Histidine kinase" evidence="12">
    <location>
        <begin position="247"/>
        <end position="449"/>
    </location>
</feature>
<dbReference type="InterPro" id="IPR005467">
    <property type="entry name" value="His_kinase_dom"/>
</dbReference>
<dbReference type="Pfam" id="PF00672">
    <property type="entry name" value="HAMP"/>
    <property type="match status" value="1"/>
</dbReference>
<evidence type="ECO:0000259" key="12">
    <source>
        <dbReference type="PROSITE" id="PS50109"/>
    </source>
</evidence>
<dbReference type="PROSITE" id="PS50109">
    <property type="entry name" value="HIS_KIN"/>
    <property type="match status" value="1"/>
</dbReference>
<evidence type="ECO:0000256" key="9">
    <source>
        <dbReference type="ARBA" id="ARBA00023012"/>
    </source>
</evidence>
<dbReference type="Gene3D" id="1.10.8.500">
    <property type="entry name" value="HAMP domain in histidine kinase"/>
    <property type="match status" value="1"/>
</dbReference>
<protein>
    <recommendedName>
        <fullName evidence="3">histidine kinase</fullName>
        <ecNumber evidence="3">2.7.13.3</ecNumber>
    </recommendedName>
</protein>
<comment type="subcellular location">
    <subcellularLocation>
        <location evidence="2">Membrane</location>
    </subcellularLocation>
</comment>
<keyword evidence="5 14" id="KW-0808">Transferase</keyword>
<dbReference type="Pfam" id="PF00512">
    <property type="entry name" value="HisKA"/>
    <property type="match status" value="1"/>
</dbReference>
<evidence type="ECO:0000259" key="13">
    <source>
        <dbReference type="PROSITE" id="PS50885"/>
    </source>
</evidence>
<evidence type="ECO:0000256" key="3">
    <source>
        <dbReference type="ARBA" id="ARBA00012438"/>
    </source>
</evidence>
<dbReference type="Pfam" id="PF02518">
    <property type="entry name" value="HATPase_c"/>
    <property type="match status" value="1"/>
</dbReference>
<dbReference type="SUPFAM" id="SSF158472">
    <property type="entry name" value="HAMP domain-like"/>
    <property type="match status" value="1"/>
</dbReference>
<dbReference type="PANTHER" id="PTHR45436">
    <property type="entry name" value="SENSOR HISTIDINE KINASE YKOH"/>
    <property type="match status" value="1"/>
</dbReference>
<organism evidence="14 15">
    <name type="scientific">Thalassoglobus polymorphus</name>
    <dbReference type="NCBI Taxonomy" id="2527994"/>
    <lineage>
        <taxon>Bacteria</taxon>
        <taxon>Pseudomonadati</taxon>
        <taxon>Planctomycetota</taxon>
        <taxon>Planctomycetia</taxon>
        <taxon>Planctomycetales</taxon>
        <taxon>Planctomycetaceae</taxon>
        <taxon>Thalassoglobus</taxon>
    </lineage>
</organism>
<evidence type="ECO:0000256" key="2">
    <source>
        <dbReference type="ARBA" id="ARBA00004370"/>
    </source>
</evidence>
<dbReference type="AlphaFoldDB" id="A0A517QNK0"/>
<dbReference type="PROSITE" id="PS50885">
    <property type="entry name" value="HAMP"/>
    <property type="match status" value="1"/>
</dbReference>
<dbReference type="SUPFAM" id="SSF47384">
    <property type="entry name" value="Homodimeric domain of signal transducing histidine kinase"/>
    <property type="match status" value="1"/>
</dbReference>
<dbReference type="Gene3D" id="3.30.565.10">
    <property type="entry name" value="Histidine kinase-like ATPase, C-terminal domain"/>
    <property type="match status" value="1"/>
</dbReference>
<dbReference type="GO" id="GO:0000155">
    <property type="term" value="F:phosphorelay sensor kinase activity"/>
    <property type="evidence" value="ECO:0007669"/>
    <property type="project" value="InterPro"/>
</dbReference>
<keyword evidence="7" id="KW-0418">Kinase</keyword>
<feature type="transmembrane region" description="Helical" evidence="11">
    <location>
        <begin position="9"/>
        <end position="33"/>
    </location>
</feature>
<dbReference type="KEGG" id="tpol:Mal48_24630"/>
<evidence type="ECO:0000256" key="6">
    <source>
        <dbReference type="ARBA" id="ARBA00022692"/>
    </source>
</evidence>
<dbReference type="SMART" id="SM00304">
    <property type="entry name" value="HAMP"/>
    <property type="match status" value="1"/>
</dbReference>
<dbReference type="InterPro" id="IPR036097">
    <property type="entry name" value="HisK_dim/P_sf"/>
</dbReference>
<dbReference type="InterPro" id="IPR004358">
    <property type="entry name" value="Sig_transdc_His_kin-like_C"/>
</dbReference>
<keyword evidence="9" id="KW-0902">Two-component regulatory system</keyword>
<dbReference type="PRINTS" id="PR00344">
    <property type="entry name" value="BCTRLSENSOR"/>
</dbReference>
<feature type="domain" description="HAMP" evidence="13">
    <location>
        <begin position="178"/>
        <end position="230"/>
    </location>
</feature>
<evidence type="ECO:0000256" key="5">
    <source>
        <dbReference type="ARBA" id="ARBA00022679"/>
    </source>
</evidence>
<keyword evidence="4" id="KW-0597">Phosphoprotein</keyword>
<dbReference type="InterPro" id="IPR003661">
    <property type="entry name" value="HisK_dim/P_dom"/>
</dbReference>
<keyword evidence="8 11" id="KW-1133">Transmembrane helix</keyword>
<dbReference type="EMBL" id="CP036267">
    <property type="protein sequence ID" value="QDT33210.1"/>
    <property type="molecule type" value="Genomic_DNA"/>
</dbReference>
<gene>
    <name evidence="14" type="primary">zraS_2</name>
    <name evidence="14" type="ORF">Mal48_24630</name>
</gene>
<reference evidence="14 15" key="1">
    <citation type="submission" date="2019-02" db="EMBL/GenBank/DDBJ databases">
        <title>Deep-cultivation of Planctomycetes and their phenomic and genomic characterization uncovers novel biology.</title>
        <authorList>
            <person name="Wiegand S."/>
            <person name="Jogler M."/>
            <person name="Boedeker C."/>
            <person name="Pinto D."/>
            <person name="Vollmers J."/>
            <person name="Rivas-Marin E."/>
            <person name="Kohn T."/>
            <person name="Peeters S.H."/>
            <person name="Heuer A."/>
            <person name="Rast P."/>
            <person name="Oberbeckmann S."/>
            <person name="Bunk B."/>
            <person name="Jeske O."/>
            <person name="Meyerdierks A."/>
            <person name="Storesund J.E."/>
            <person name="Kallscheuer N."/>
            <person name="Luecker S."/>
            <person name="Lage O.M."/>
            <person name="Pohl T."/>
            <person name="Merkel B.J."/>
            <person name="Hornburger P."/>
            <person name="Mueller R.-W."/>
            <person name="Bruemmer F."/>
            <person name="Labrenz M."/>
            <person name="Spormann A.M."/>
            <person name="Op den Camp H."/>
            <person name="Overmann J."/>
            <person name="Amann R."/>
            <person name="Jetten M.S.M."/>
            <person name="Mascher T."/>
            <person name="Medema M.H."/>
            <person name="Devos D.P."/>
            <person name="Kaster A.-K."/>
            <person name="Ovreas L."/>
            <person name="Rohde M."/>
            <person name="Galperin M.Y."/>
            <person name="Jogler C."/>
        </authorList>
    </citation>
    <scope>NUCLEOTIDE SEQUENCE [LARGE SCALE GENOMIC DNA]</scope>
    <source>
        <strain evidence="14 15">Mal48</strain>
    </source>
</reference>
<dbReference type="InterPro" id="IPR036890">
    <property type="entry name" value="HATPase_C_sf"/>
</dbReference>
<comment type="catalytic activity">
    <reaction evidence="1">
        <text>ATP + protein L-histidine = ADP + protein N-phospho-L-histidine.</text>
        <dbReference type="EC" id="2.7.13.3"/>
    </reaction>
</comment>
<feature type="transmembrane region" description="Helical" evidence="11">
    <location>
        <begin position="155"/>
        <end position="176"/>
    </location>
</feature>
<evidence type="ECO:0000256" key="10">
    <source>
        <dbReference type="ARBA" id="ARBA00023136"/>
    </source>
</evidence>
<accession>A0A517QNK0</accession>
<keyword evidence="15" id="KW-1185">Reference proteome</keyword>
<dbReference type="RefSeq" id="WP_145199159.1">
    <property type="nucleotide sequence ID" value="NZ_CP036267.1"/>
</dbReference>
<dbReference type="GO" id="GO:0016020">
    <property type="term" value="C:membrane"/>
    <property type="evidence" value="ECO:0007669"/>
    <property type="project" value="UniProtKB-SubCell"/>
</dbReference>
<evidence type="ECO:0000256" key="4">
    <source>
        <dbReference type="ARBA" id="ARBA00022553"/>
    </source>
</evidence>
<sequence length="467" mass="51376">MRWPIRNQILVPFLFIQIATILAVALSSGWFAIRQVDDEVATRLENVMETLEKASYPLTSNILEQLYNLTGAEFVVYNFNGQQTASTLKEFALTTKELQSIPSPEQNSQFLRSQGSLTFAGEQFLAGKAMLKSNRGTVLVLYPKSALAAARWEAIVNPALVGGSLLLLTPLASFWISRRLARRIQDVQQHVSRIAGGDLTPMPILKSQDELRELSQSVNRMTVVLDQSMKRIQESERSAMLTQLVGGLAHQLRNSLTGARVSIQLHQRHCSTGEEEAIEVALKQLTLTEEQIKALLRLSRGESEVARSGDVAVILDDAISLVRPLCIHQKIDLVYNRDNFACLVEDQDAIRGAMLNLLMNAIEATPRNGEILVQTHSTGDEISIDVIDDGPGVAPDQLDKVFTPFFTTKPEGAGLGLALARHAAEDCNGTLTIIQQEKSTFRLSLPQLKNRPASAELANNKQSSASN</sequence>
<dbReference type="CDD" id="cd00075">
    <property type="entry name" value="HATPase"/>
    <property type="match status" value="1"/>
</dbReference>
<evidence type="ECO:0000256" key="7">
    <source>
        <dbReference type="ARBA" id="ARBA00022777"/>
    </source>
</evidence>
<keyword evidence="6 11" id="KW-0812">Transmembrane</keyword>
<dbReference type="Gene3D" id="1.10.287.130">
    <property type="match status" value="1"/>
</dbReference>
<evidence type="ECO:0000256" key="11">
    <source>
        <dbReference type="SAM" id="Phobius"/>
    </source>
</evidence>
<evidence type="ECO:0000313" key="15">
    <source>
        <dbReference type="Proteomes" id="UP000315724"/>
    </source>
</evidence>
<dbReference type="SMART" id="SM00387">
    <property type="entry name" value="HATPase_c"/>
    <property type="match status" value="1"/>
</dbReference>
<proteinExistence type="predicted"/>
<evidence type="ECO:0000256" key="1">
    <source>
        <dbReference type="ARBA" id="ARBA00000085"/>
    </source>
</evidence>
<name>A0A517QNK0_9PLAN</name>
<dbReference type="SMART" id="SM00388">
    <property type="entry name" value="HisKA"/>
    <property type="match status" value="1"/>
</dbReference>
<dbReference type="InterPro" id="IPR003594">
    <property type="entry name" value="HATPase_dom"/>
</dbReference>
<dbReference type="CDD" id="cd06225">
    <property type="entry name" value="HAMP"/>
    <property type="match status" value="1"/>
</dbReference>
<dbReference type="InterPro" id="IPR050428">
    <property type="entry name" value="TCS_sensor_his_kinase"/>
</dbReference>
<dbReference type="Proteomes" id="UP000315724">
    <property type="component" value="Chromosome"/>
</dbReference>
<dbReference type="InterPro" id="IPR003660">
    <property type="entry name" value="HAMP_dom"/>
</dbReference>
<dbReference type="OrthoDB" id="1931120at2"/>
<dbReference type="CDD" id="cd00082">
    <property type="entry name" value="HisKA"/>
    <property type="match status" value="1"/>
</dbReference>
<dbReference type="PANTHER" id="PTHR45436:SF5">
    <property type="entry name" value="SENSOR HISTIDINE KINASE TRCS"/>
    <property type="match status" value="1"/>
</dbReference>
<dbReference type="SUPFAM" id="SSF55874">
    <property type="entry name" value="ATPase domain of HSP90 chaperone/DNA topoisomerase II/histidine kinase"/>
    <property type="match status" value="1"/>
</dbReference>